<keyword evidence="4 5" id="KW-0472">Membrane</keyword>
<dbReference type="InterPro" id="IPR037185">
    <property type="entry name" value="EmrE-like"/>
</dbReference>
<dbReference type="Gene3D" id="1.10.3730.20">
    <property type="match status" value="1"/>
</dbReference>
<evidence type="ECO:0000259" key="6">
    <source>
        <dbReference type="Pfam" id="PF00892"/>
    </source>
</evidence>
<dbReference type="Proteomes" id="UP000094527">
    <property type="component" value="Unassembled WGS sequence"/>
</dbReference>
<evidence type="ECO:0000256" key="5">
    <source>
        <dbReference type="SAM" id="Phobius"/>
    </source>
</evidence>
<accession>A0A1D2M1Z7</accession>
<feature type="transmembrane region" description="Helical" evidence="5">
    <location>
        <begin position="277"/>
        <end position="299"/>
    </location>
</feature>
<reference evidence="7 8" key="1">
    <citation type="journal article" date="2016" name="Genome Biol. Evol.">
        <title>Gene Family Evolution Reflects Adaptation to Soil Environmental Stressors in the Genome of the Collembolan Orchesella cincta.</title>
        <authorList>
            <person name="Faddeeva-Vakhrusheva A."/>
            <person name="Derks M.F."/>
            <person name="Anvar S.Y."/>
            <person name="Agamennone V."/>
            <person name="Suring W."/>
            <person name="Smit S."/>
            <person name="van Straalen N.M."/>
            <person name="Roelofs D."/>
        </authorList>
    </citation>
    <scope>NUCLEOTIDE SEQUENCE [LARGE SCALE GENOMIC DNA]</scope>
    <source>
        <tissue evidence="7">Mixed pool</tissue>
    </source>
</reference>
<feature type="domain" description="EamA" evidence="6">
    <location>
        <begin position="85"/>
        <end position="148"/>
    </location>
</feature>
<feature type="transmembrane region" description="Helical" evidence="5">
    <location>
        <begin position="226"/>
        <end position="246"/>
    </location>
</feature>
<dbReference type="OMA" id="FAYINQF"/>
<evidence type="ECO:0000256" key="2">
    <source>
        <dbReference type="ARBA" id="ARBA00022692"/>
    </source>
</evidence>
<dbReference type="GO" id="GO:0016020">
    <property type="term" value="C:membrane"/>
    <property type="evidence" value="ECO:0007669"/>
    <property type="project" value="UniProtKB-SubCell"/>
</dbReference>
<feature type="transmembrane region" description="Helical" evidence="5">
    <location>
        <begin position="77"/>
        <end position="101"/>
    </location>
</feature>
<dbReference type="EMBL" id="LJIJ01006526">
    <property type="protein sequence ID" value="ODM86990.1"/>
    <property type="molecule type" value="Genomic_DNA"/>
</dbReference>
<feature type="transmembrane region" description="Helical" evidence="5">
    <location>
        <begin position="194"/>
        <end position="214"/>
    </location>
</feature>
<gene>
    <name evidence="7" type="ORF">Ocin01_19692</name>
</gene>
<feature type="transmembrane region" description="Helical" evidence="5">
    <location>
        <begin position="132"/>
        <end position="152"/>
    </location>
</feature>
<comment type="subcellular location">
    <subcellularLocation>
        <location evidence="1">Membrane</location>
        <topology evidence="1">Multi-pass membrane protein</topology>
    </subcellularLocation>
</comment>
<evidence type="ECO:0000313" key="7">
    <source>
        <dbReference type="EMBL" id="ODM86990.1"/>
    </source>
</evidence>
<keyword evidence="3 5" id="KW-1133">Transmembrane helix</keyword>
<dbReference type="AlphaFoldDB" id="A0A1D2M1Z7"/>
<dbReference type="PANTHER" id="PTHR22911">
    <property type="entry name" value="ACYL-MALONYL CONDENSING ENZYME-RELATED"/>
    <property type="match status" value="1"/>
</dbReference>
<feature type="non-terminal residue" evidence="7">
    <location>
        <position position="1"/>
    </location>
</feature>
<evidence type="ECO:0000256" key="1">
    <source>
        <dbReference type="ARBA" id="ARBA00004141"/>
    </source>
</evidence>
<dbReference type="OrthoDB" id="306876at2759"/>
<feature type="domain" description="EamA" evidence="6">
    <location>
        <begin position="166"/>
        <end position="294"/>
    </location>
</feature>
<keyword evidence="2 5" id="KW-0812">Transmembrane</keyword>
<dbReference type="InterPro" id="IPR000620">
    <property type="entry name" value="EamA_dom"/>
</dbReference>
<organism evidence="7 8">
    <name type="scientific">Orchesella cincta</name>
    <name type="common">Springtail</name>
    <name type="synonym">Podura cincta</name>
    <dbReference type="NCBI Taxonomy" id="48709"/>
    <lineage>
        <taxon>Eukaryota</taxon>
        <taxon>Metazoa</taxon>
        <taxon>Ecdysozoa</taxon>
        <taxon>Arthropoda</taxon>
        <taxon>Hexapoda</taxon>
        <taxon>Collembola</taxon>
        <taxon>Entomobryomorpha</taxon>
        <taxon>Entomobryoidea</taxon>
        <taxon>Orchesellidae</taxon>
        <taxon>Orchesellinae</taxon>
        <taxon>Orchesella</taxon>
    </lineage>
</organism>
<protein>
    <recommendedName>
        <fullName evidence="6">EamA domain-containing protein</fullName>
    </recommendedName>
</protein>
<feature type="transmembrane region" description="Helical" evidence="5">
    <location>
        <begin position="164"/>
        <end position="182"/>
    </location>
</feature>
<evidence type="ECO:0000256" key="3">
    <source>
        <dbReference type="ARBA" id="ARBA00022989"/>
    </source>
</evidence>
<feature type="transmembrane region" description="Helical" evidence="5">
    <location>
        <begin position="253"/>
        <end position="271"/>
    </location>
</feature>
<keyword evidence="8" id="KW-1185">Reference proteome</keyword>
<dbReference type="STRING" id="48709.A0A1D2M1Z7"/>
<dbReference type="SUPFAM" id="SSF103481">
    <property type="entry name" value="Multidrug resistance efflux transporter EmrE"/>
    <property type="match status" value="2"/>
</dbReference>
<dbReference type="PANTHER" id="PTHR22911:SF6">
    <property type="entry name" value="SOLUTE CARRIER FAMILY 35 MEMBER G1"/>
    <property type="match status" value="1"/>
</dbReference>
<feature type="transmembrane region" description="Helical" evidence="5">
    <location>
        <begin position="107"/>
        <end position="125"/>
    </location>
</feature>
<evidence type="ECO:0000256" key="4">
    <source>
        <dbReference type="ARBA" id="ARBA00023136"/>
    </source>
</evidence>
<name>A0A1D2M1Z7_ORCCI</name>
<comment type="caution">
    <text evidence="7">The sequence shown here is derived from an EMBL/GenBank/DDBJ whole genome shotgun (WGS) entry which is preliminary data.</text>
</comment>
<sequence length="317" mass="34481">LNIELEENVPQERTEVEECSPQENQKTETNRFLGQGLALASAFSTPECSCHKVTGLPSFQLGCLAIWRDDCCHDPNFALRGLQAVVGANSILLVFFSLKYLNIGDSTVIGTSATVFVTFVACLFLGESCGFVSVLTSLLAVVGVGILSKPSILTGAKELSNDTIIGIAASVSSMLLLTVHFVTLRHLRTMHHALVNFCFVFWGLVESVLVAISMDVFHPSQDFKEIGLIIATAFLALSCITLALKYEQAGTVALVRTIEVVFAFVWQAVILGSQPDIFSVVGAFLVISGVVIMSLRNILMSLPQDHKYRSTFRFLLL</sequence>
<proteinExistence type="predicted"/>
<evidence type="ECO:0000313" key="8">
    <source>
        <dbReference type="Proteomes" id="UP000094527"/>
    </source>
</evidence>
<dbReference type="Pfam" id="PF00892">
    <property type="entry name" value="EamA"/>
    <property type="match status" value="2"/>
</dbReference>